<dbReference type="InterPro" id="IPR008969">
    <property type="entry name" value="CarboxyPept-like_regulatory"/>
</dbReference>
<proteinExistence type="predicted"/>
<evidence type="ECO:0000313" key="2">
    <source>
        <dbReference type="EMBL" id="CAA9364252.1"/>
    </source>
</evidence>
<dbReference type="AlphaFoldDB" id="A0A6J4MNF3"/>
<feature type="chain" id="PRO_5026797955" description="TonB-dependent receptor plug domain-containing protein" evidence="1">
    <location>
        <begin position="27"/>
        <end position="235"/>
    </location>
</feature>
<protein>
    <recommendedName>
        <fullName evidence="3">TonB-dependent receptor plug domain-containing protein</fullName>
    </recommendedName>
</protein>
<name>A0A6J4MNF3_9BACT</name>
<dbReference type="EMBL" id="CADCTV010000833">
    <property type="protein sequence ID" value="CAA9364252.1"/>
    <property type="molecule type" value="Genomic_DNA"/>
</dbReference>
<feature type="signal peptide" evidence="1">
    <location>
        <begin position="1"/>
        <end position="26"/>
    </location>
</feature>
<sequence length="235" mass="23812">MIPRIRRTLAALLALAGLSASVPALAQEPVVIRGTVADSTGTPVQSATVRITRHPQNDGATTQTGPAGTFTLTFPPGGTEYYVLVSGPGWKPFRTRIAPDPANPAWSRLSLRLLEADPVVLAPVTVRAVRAPPGRDVAMGPGVGAAEAPVEGMAASLAPAEAGELAAMAATVPGVLRTGEGFSVLGLDPSQNRATLNGMEFAGSSLPSALAARTRVATSAYDPARGGFSGAEVAV</sequence>
<organism evidence="2">
    <name type="scientific">uncultured Gemmatimonadota bacterium</name>
    <dbReference type="NCBI Taxonomy" id="203437"/>
    <lineage>
        <taxon>Bacteria</taxon>
        <taxon>Pseudomonadati</taxon>
        <taxon>Gemmatimonadota</taxon>
        <taxon>environmental samples</taxon>
    </lineage>
</organism>
<accession>A0A6J4MNF3</accession>
<reference evidence="2" key="1">
    <citation type="submission" date="2020-02" db="EMBL/GenBank/DDBJ databases">
        <authorList>
            <person name="Meier V. D."/>
        </authorList>
    </citation>
    <scope>NUCLEOTIDE SEQUENCE</scope>
    <source>
        <strain evidence="2">AVDCRST_MAG89</strain>
    </source>
</reference>
<dbReference type="SUPFAM" id="SSF49464">
    <property type="entry name" value="Carboxypeptidase regulatory domain-like"/>
    <property type="match status" value="1"/>
</dbReference>
<evidence type="ECO:0000256" key="1">
    <source>
        <dbReference type="SAM" id="SignalP"/>
    </source>
</evidence>
<dbReference type="Pfam" id="PF13620">
    <property type="entry name" value="CarboxypepD_reg"/>
    <property type="match status" value="1"/>
</dbReference>
<evidence type="ECO:0008006" key="3">
    <source>
        <dbReference type="Google" id="ProtNLM"/>
    </source>
</evidence>
<keyword evidence="1" id="KW-0732">Signal</keyword>
<dbReference type="Gene3D" id="2.60.40.1120">
    <property type="entry name" value="Carboxypeptidase-like, regulatory domain"/>
    <property type="match status" value="1"/>
</dbReference>
<gene>
    <name evidence="2" type="ORF">AVDCRST_MAG89-3972</name>
</gene>